<dbReference type="InterPro" id="IPR000160">
    <property type="entry name" value="GGDEF_dom"/>
</dbReference>
<dbReference type="PANTHER" id="PTHR33121">
    <property type="entry name" value="CYCLIC DI-GMP PHOSPHODIESTERASE PDEF"/>
    <property type="match status" value="1"/>
</dbReference>
<dbReference type="Pfam" id="PF00563">
    <property type="entry name" value="EAL"/>
    <property type="match status" value="1"/>
</dbReference>
<dbReference type="GO" id="GO:0071111">
    <property type="term" value="F:cyclic-guanylate-specific phosphodiesterase activity"/>
    <property type="evidence" value="ECO:0007669"/>
    <property type="project" value="InterPro"/>
</dbReference>
<dbReference type="EMBL" id="LTBA01000007">
    <property type="protein sequence ID" value="KYH35061.1"/>
    <property type="molecule type" value="Genomic_DNA"/>
</dbReference>
<comment type="caution">
    <text evidence="3">The sequence shown here is derived from an EMBL/GenBank/DDBJ whole genome shotgun (WGS) entry which is preliminary data.</text>
</comment>
<dbReference type="PROSITE" id="PS50887">
    <property type="entry name" value="GGDEF"/>
    <property type="match status" value="1"/>
</dbReference>
<keyword evidence="4" id="KW-1185">Reference proteome</keyword>
<reference evidence="3 4" key="1">
    <citation type="submission" date="2016-02" db="EMBL/GenBank/DDBJ databases">
        <title>Genome sequence of Clostridium tepidiprofundi DSM 19306.</title>
        <authorList>
            <person name="Poehlein A."/>
            <person name="Daniel R."/>
        </authorList>
    </citation>
    <scope>NUCLEOTIDE SEQUENCE [LARGE SCALE GENOMIC DNA]</scope>
    <source>
        <strain evidence="3 4">DSM 19306</strain>
    </source>
</reference>
<dbReference type="OrthoDB" id="9762141at2"/>
<dbReference type="PROSITE" id="PS50883">
    <property type="entry name" value="EAL"/>
    <property type="match status" value="1"/>
</dbReference>
<dbReference type="InterPro" id="IPR050706">
    <property type="entry name" value="Cyclic-di-GMP_PDE-like"/>
</dbReference>
<dbReference type="InterPro" id="IPR001633">
    <property type="entry name" value="EAL_dom"/>
</dbReference>
<dbReference type="SMART" id="SM00267">
    <property type="entry name" value="GGDEF"/>
    <property type="match status" value="1"/>
</dbReference>
<dbReference type="PATRIC" id="fig|1121338.3.peg.1085"/>
<dbReference type="RefSeq" id="WP_066823603.1">
    <property type="nucleotide sequence ID" value="NZ_LTBA01000007.1"/>
</dbReference>
<dbReference type="Gene3D" id="3.30.70.270">
    <property type="match status" value="1"/>
</dbReference>
<dbReference type="Proteomes" id="UP000075531">
    <property type="component" value="Unassembled WGS sequence"/>
</dbReference>
<dbReference type="Gene3D" id="3.20.20.450">
    <property type="entry name" value="EAL domain"/>
    <property type="match status" value="1"/>
</dbReference>
<organism evidence="3 4">
    <name type="scientific">Clostridium tepidiprofundi DSM 19306</name>
    <dbReference type="NCBI Taxonomy" id="1121338"/>
    <lineage>
        <taxon>Bacteria</taxon>
        <taxon>Bacillati</taxon>
        <taxon>Bacillota</taxon>
        <taxon>Clostridia</taxon>
        <taxon>Eubacteriales</taxon>
        <taxon>Clostridiaceae</taxon>
        <taxon>Clostridium</taxon>
    </lineage>
</organism>
<evidence type="ECO:0000313" key="3">
    <source>
        <dbReference type="EMBL" id="KYH35061.1"/>
    </source>
</evidence>
<evidence type="ECO:0000259" key="1">
    <source>
        <dbReference type="PROSITE" id="PS50883"/>
    </source>
</evidence>
<dbReference type="AlphaFoldDB" id="A0A151B567"/>
<dbReference type="InterPro" id="IPR043128">
    <property type="entry name" value="Rev_trsase/Diguanyl_cyclase"/>
</dbReference>
<dbReference type="InterPro" id="IPR035919">
    <property type="entry name" value="EAL_sf"/>
</dbReference>
<dbReference type="NCBIfam" id="TIGR00254">
    <property type="entry name" value="GGDEF"/>
    <property type="match status" value="1"/>
</dbReference>
<feature type="domain" description="GGDEF" evidence="2">
    <location>
        <begin position="29"/>
        <end position="160"/>
    </location>
</feature>
<protein>
    <submittedName>
        <fullName evidence="3">Phytochrome-like protein cph2</fullName>
    </submittedName>
</protein>
<accession>A0A151B567</accession>
<proteinExistence type="predicted"/>
<evidence type="ECO:0000313" key="4">
    <source>
        <dbReference type="Proteomes" id="UP000075531"/>
    </source>
</evidence>
<sequence>MEEKLENVYNFNNSVGDFEKIIGKLVKEEKGYICLIDIVNFRFYNYTYGYEYGDIILNKFIEKVSKRVSNKGNVYRFSGDRLLVLIYFKDKVTIKGIINSLLDSPVQLDLEDRKLVVDFKAGISVYPNDSTELSTILKYAEIALNFAKRVTKNRYEYFKNYMYEDMVRNDKILSNLDVALKNNEFTLFYQPQIDLTTMKVCGIEALLRWNHQELGMLSPIYFIEIIEQNGMINEIGKFIIHKAFNEIKKLHASGYSYLNISINISEKQLEDSSFLDFVSQELKESGIDSKHIHFEITERVVLSPNKKILNSLTSLKAMGVKIFIDDFGTKYSSLSYLYNLPIDGIKIDKSFIDKIQSCEKDLIITKNIINLAQELNLDVVAEGVEKEEQLDYLLDINCSKVQGFIFEKPLSEEEFASFLNRFNAFEN</sequence>
<evidence type="ECO:0000259" key="2">
    <source>
        <dbReference type="PROSITE" id="PS50887"/>
    </source>
</evidence>
<feature type="domain" description="EAL" evidence="1">
    <location>
        <begin position="169"/>
        <end position="423"/>
    </location>
</feature>
<dbReference type="Pfam" id="PF00990">
    <property type="entry name" value="GGDEF"/>
    <property type="match status" value="1"/>
</dbReference>
<dbReference type="PANTHER" id="PTHR33121:SF79">
    <property type="entry name" value="CYCLIC DI-GMP PHOSPHODIESTERASE PDED-RELATED"/>
    <property type="match status" value="1"/>
</dbReference>
<dbReference type="SMART" id="SM00052">
    <property type="entry name" value="EAL"/>
    <property type="match status" value="1"/>
</dbReference>
<name>A0A151B567_9CLOT</name>
<dbReference type="InterPro" id="IPR029787">
    <property type="entry name" value="Nucleotide_cyclase"/>
</dbReference>
<dbReference type="STRING" id="1121338.CLTEP_10540"/>
<dbReference type="SUPFAM" id="SSF141868">
    <property type="entry name" value="EAL domain-like"/>
    <property type="match status" value="1"/>
</dbReference>
<dbReference type="SUPFAM" id="SSF55073">
    <property type="entry name" value="Nucleotide cyclase"/>
    <property type="match status" value="1"/>
</dbReference>
<dbReference type="CDD" id="cd01948">
    <property type="entry name" value="EAL"/>
    <property type="match status" value="1"/>
</dbReference>
<gene>
    <name evidence="3" type="primary">cph2_2</name>
    <name evidence="3" type="ORF">CLTEP_10540</name>
</gene>